<keyword evidence="2" id="KW-1185">Reference proteome</keyword>
<reference evidence="1" key="1">
    <citation type="journal article" date="2020" name="Stud. Mycol.">
        <title>101 Dothideomycetes genomes: a test case for predicting lifestyles and emergence of pathogens.</title>
        <authorList>
            <person name="Haridas S."/>
            <person name="Albert R."/>
            <person name="Binder M."/>
            <person name="Bloem J."/>
            <person name="Labutti K."/>
            <person name="Salamov A."/>
            <person name="Andreopoulos B."/>
            <person name="Baker S."/>
            <person name="Barry K."/>
            <person name="Bills G."/>
            <person name="Bluhm B."/>
            <person name="Cannon C."/>
            <person name="Castanera R."/>
            <person name="Culley D."/>
            <person name="Daum C."/>
            <person name="Ezra D."/>
            <person name="Gonzalez J."/>
            <person name="Henrissat B."/>
            <person name="Kuo A."/>
            <person name="Liang C."/>
            <person name="Lipzen A."/>
            <person name="Lutzoni F."/>
            <person name="Magnuson J."/>
            <person name="Mondo S."/>
            <person name="Nolan M."/>
            <person name="Ohm R."/>
            <person name="Pangilinan J."/>
            <person name="Park H.-J."/>
            <person name="Ramirez L."/>
            <person name="Alfaro M."/>
            <person name="Sun H."/>
            <person name="Tritt A."/>
            <person name="Yoshinaga Y."/>
            <person name="Zwiers L.-H."/>
            <person name="Turgeon B."/>
            <person name="Goodwin S."/>
            <person name="Spatafora J."/>
            <person name="Crous P."/>
            <person name="Grigoriev I."/>
        </authorList>
    </citation>
    <scope>NUCLEOTIDE SEQUENCE</scope>
    <source>
        <strain evidence="1">CBS 525.71</strain>
    </source>
</reference>
<dbReference type="Proteomes" id="UP000799754">
    <property type="component" value="Unassembled WGS sequence"/>
</dbReference>
<proteinExistence type="predicted"/>
<dbReference type="EMBL" id="MU006721">
    <property type="protein sequence ID" value="KAF2626298.1"/>
    <property type="molecule type" value="Genomic_DNA"/>
</dbReference>
<comment type="caution">
    <text evidence="1">The sequence shown here is derived from an EMBL/GenBank/DDBJ whole genome shotgun (WGS) entry which is preliminary data.</text>
</comment>
<sequence length="92" mass="10425">MNLRVVLRLPGRSEPKASRLSPTRTTPAILPSRSPTNHLPPNTLDPLQRTFPPRHLTLSHAILCHLARVDDSKHHPNNHPFLVPDLPHHQSR</sequence>
<organism evidence="1 2">
    <name type="scientific">Macroventuria anomochaeta</name>
    <dbReference type="NCBI Taxonomy" id="301207"/>
    <lineage>
        <taxon>Eukaryota</taxon>
        <taxon>Fungi</taxon>
        <taxon>Dikarya</taxon>
        <taxon>Ascomycota</taxon>
        <taxon>Pezizomycotina</taxon>
        <taxon>Dothideomycetes</taxon>
        <taxon>Pleosporomycetidae</taxon>
        <taxon>Pleosporales</taxon>
        <taxon>Pleosporineae</taxon>
        <taxon>Didymellaceae</taxon>
        <taxon>Macroventuria</taxon>
    </lineage>
</organism>
<accession>A0ACB6RWY5</accession>
<gene>
    <name evidence="1" type="ORF">BU25DRAFT_411713</name>
</gene>
<evidence type="ECO:0000313" key="2">
    <source>
        <dbReference type="Proteomes" id="UP000799754"/>
    </source>
</evidence>
<name>A0ACB6RWY5_9PLEO</name>
<protein>
    <submittedName>
        <fullName evidence="1">Uncharacterized protein</fullName>
    </submittedName>
</protein>
<evidence type="ECO:0000313" key="1">
    <source>
        <dbReference type="EMBL" id="KAF2626298.1"/>
    </source>
</evidence>